<evidence type="ECO:0000256" key="3">
    <source>
        <dbReference type="ARBA" id="ARBA00022898"/>
    </source>
</evidence>
<dbReference type="InterPro" id="IPR036038">
    <property type="entry name" value="Aminotransferase-like"/>
</dbReference>
<proteinExistence type="inferred from homology"/>
<dbReference type="InterPro" id="IPR050571">
    <property type="entry name" value="Class-IV_PLP-Dep_Aminotrnsfr"/>
</dbReference>
<gene>
    <name evidence="6" type="ordered locus">Amet_0783</name>
</gene>
<evidence type="ECO:0000256" key="1">
    <source>
        <dbReference type="ARBA" id="ARBA00001933"/>
    </source>
</evidence>
<dbReference type="HOGENOM" id="CLU_020844_4_2_9"/>
<keyword evidence="7" id="KW-1185">Reference proteome</keyword>
<keyword evidence="3 5" id="KW-0663">Pyridoxal phosphate</keyword>
<dbReference type="AlphaFoldDB" id="A6TLE0"/>
<dbReference type="OrthoDB" id="9805628at2"/>
<dbReference type="RefSeq" id="WP_012062051.1">
    <property type="nucleotide sequence ID" value="NC_009633.1"/>
</dbReference>
<dbReference type="InterPro" id="IPR043131">
    <property type="entry name" value="BCAT-like_N"/>
</dbReference>
<dbReference type="PANTHER" id="PTHR42743:SF11">
    <property type="entry name" value="AMINODEOXYCHORISMATE LYASE"/>
    <property type="match status" value="1"/>
</dbReference>
<comment type="cofactor">
    <cofactor evidence="1 5">
        <name>pyridoxal 5'-phosphate</name>
        <dbReference type="ChEBI" id="CHEBI:597326"/>
    </cofactor>
</comment>
<dbReference type="InterPro" id="IPR043132">
    <property type="entry name" value="BCAT-like_C"/>
</dbReference>
<dbReference type="InterPro" id="IPR018300">
    <property type="entry name" value="Aminotrans_IV_CS"/>
</dbReference>
<dbReference type="PANTHER" id="PTHR42743">
    <property type="entry name" value="AMINO-ACID AMINOTRANSFERASE"/>
    <property type="match status" value="1"/>
</dbReference>
<sequence length="288" mass="33180">MQTNQLQNQVSEAYFLHNGEVCPIEVFQSLQIHHDPTIYEVLRVAQGVPLFFEEHFQRFVHSAELLGLNFPYSQENLQREIHRLIELNQFPDKNIKIIFNDDDRQQPHLFLFFIPSHYPSHQAYSEGVHTILYEAQRENPNAKVVAQTFREKINEAMAGQKSYEALLVNQKGEITEGSRSNFFCIKGGILYTATAQDVLVGITRSRVITLWQNLGLTVKEQPIPLSFLDKVEALFLTGTSPKVLPIASVNEKKYTSSEHLLMKQLQGAYDQLIETYIVNYLYPKPCHK</sequence>
<dbReference type="Pfam" id="PF01063">
    <property type="entry name" value="Aminotran_4"/>
    <property type="match status" value="1"/>
</dbReference>
<dbReference type="GO" id="GO:0046394">
    <property type="term" value="P:carboxylic acid biosynthetic process"/>
    <property type="evidence" value="ECO:0007669"/>
    <property type="project" value="UniProtKB-ARBA"/>
</dbReference>
<evidence type="ECO:0000256" key="2">
    <source>
        <dbReference type="ARBA" id="ARBA00009320"/>
    </source>
</evidence>
<dbReference type="GO" id="GO:0005829">
    <property type="term" value="C:cytosol"/>
    <property type="evidence" value="ECO:0007669"/>
    <property type="project" value="TreeGrafter"/>
</dbReference>
<dbReference type="InterPro" id="IPR001544">
    <property type="entry name" value="Aminotrans_IV"/>
</dbReference>
<comment type="similarity">
    <text evidence="2 4">Belongs to the class-IV pyridoxal-phosphate-dependent aminotransferase family.</text>
</comment>
<dbReference type="STRING" id="293826.Amet_0783"/>
<dbReference type="Proteomes" id="UP000001572">
    <property type="component" value="Chromosome"/>
</dbReference>
<dbReference type="EMBL" id="CP000724">
    <property type="protein sequence ID" value="ABR47008.1"/>
    <property type="molecule type" value="Genomic_DNA"/>
</dbReference>
<dbReference type="Gene3D" id="3.20.10.10">
    <property type="entry name" value="D-amino Acid Aminotransferase, subunit A, domain 2"/>
    <property type="match status" value="1"/>
</dbReference>
<accession>A6TLE0</accession>
<dbReference type="eggNOG" id="COG0115">
    <property type="taxonomic scope" value="Bacteria"/>
</dbReference>
<dbReference type="Gene3D" id="3.30.470.10">
    <property type="match status" value="1"/>
</dbReference>
<evidence type="ECO:0000256" key="4">
    <source>
        <dbReference type="RuleBase" id="RU004106"/>
    </source>
</evidence>
<dbReference type="PROSITE" id="PS00770">
    <property type="entry name" value="AA_TRANSFER_CLASS_4"/>
    <property type="match status" value="1"/>
</dbReference>
<protein>
    <submittedName>
        <fullName evidence="6">Aminotransferase, class IV</fullName>
    </submittedName>
</protein>
<evidence type="ECO:0000313" key="6">
    <source>
        <dbReference type="EMBL" id="ABR47008.1"/>
    </source>
</evidence>
<evidence type="ECO:0000313" key="7">
    <source>
        <dbReference type="Proteomes" id="UP000001572"/>
    </source>
</evidence>
<dbReference type="KEGG" id="amt:Amet_0783"/>
<dbReference type="SMR" id="A6TLE0"/>
<name>A6TLE0_ALKMQ</name>
<keyword evidence="6" id="KW-0808">Transferase</keyword>
<dbReference type="CDD" id="cd00449">
    <property type="entry name" value="PLPDE_IV"/>
    <property type="match status" value="1"/>
</dbReference>
<dbReference type="SUPFAM" id="SSF56752">
    <property type="entry name" value="D-aminoacid aminotransferase-like PLP-dependent enzymes"/>
    <property type="match status" value="1"/>
</dbReference>
<keyword evidence="6" id="KW-0032">Aminotransferase</keyword>
<reference evidence="7" key="1">
    <citation type="journal article" date="2016" name="Genome Announc.">
        <title>Complete genome sequence of Alkaliphilus metalliredigens strain QYMF, an alkaliphilic and metal-reducing bacterium isolated from borax-contaminated leachate ponds.</title>
        <authorList>
            <person name="Hwang C."/>
            <person name="Copeland A."/>
            <person name="Lucas S."/>
            <person name="Lapidus A."/>
            <person name="Barry K."/>
            <person name="Detter J.C."/>
            <person name="Glavina Del Rio T."/>
            <person name="Hammon N."/>
            <person name="Israni S."/>
            <person name="Dalin E."/>
            <person name="Tice H."/>
            <person name="Pitluck S."/>
            <person name="Chertkov O."/>
            <person name="Brettin T."/>
            <person name="Bruce D."/>
            <person name="Han C."/>
            <person name="Schmutz J."/>
            <person name="Larimer F."/>
            <person name="Land M.L."/>
            <person name="Hauser L."/>
            <person name="Kyrpides N."/>
            <person name="Mikhailova N."/>
            <person name="Ye Q."/>
            <person name="Zhou J."/>
            <person name="Richardson P."/>
            <person name="Fields M.W."/>
        </authorList>
    </citation>
    <scope>NUCLEOTIDE SEQUENCE [LARGE SCALE GENOMIC DNA]</scope>
    <source>
        <strain evidence="7">QYMF</strain>
    </source>
</reference>
<dbReference type="GO" id="GO:0008483">
    <property type="term" value="F:transaminase activity"/>
    <property type="evidence" value="ECO:0007669"/>
    <property type="project" value="UniProtKB-KW"/>
</dbReference>
<evidence type="ECO:0000256" key="5">
    <source>
        <dbReference type="RuleBase" id="RU004516"/>
    </source>
</evidence>
<organism evidence="6 7">
    <name type="scientific">Alkaliphilus metalliredigens (strain QYMF)</name>
    <dbReference type="NCBI Taxonomy" id="293826"/>
    <lineage>
        <taxon>Bacteria</taxon>
        <taxon>Bacillati</taxon>
        <taxon>Bacillota</taxon>
        <taxon>Clostridia</taxon>
        <taxon>Peptostreptococcales</taxon>
        <taxon>Natronincolaceae</taxon>
        <taxon>Alkaliphilus</taxon>
    </lineage>
</organism>